<evidence type="ECO:0000313" key="3">
    <source>
        <dbReference type="Proteomes" id="UP001215598"/>
    </source>
</evidence>
<evidence type="ECO:0000256" key="1">
    <source>
        <dbReference type="SAM" id="MobiDB-lite"/>
    </source>
</evidence>
<proteinExistence type="predicted"/>
<dbReference type="AlphaFoldDB" id="A0AAD7HKA2"/>
<feature type="region of interest" description="Disordered" evidence="1">
    <location>
        <begin position="379"/>
        <end position="411"/>
    </location>
</feature>
<accession>A0AAD7HKA2</accession>
<gene>
    <name evidence="2" type="ORF">B0H16DRAFT_1473200</name>
</gene>
<dbReference type="EMBL" id="JARKIB010000217">
    <property type="protein sequence ID" value="KAJ7722679.1"/>
    <property type="molecule type" value="Genomic_DNA"/>
</dbReference>
<organism evidence="2 3">
    <name type="scientific">Mycena metata</name>
    <dbReference type="NCBI Taxonomy" id="1033252"/>
    <lineage>
        <taxon>Eukaryota</taxon>
        <taxon>Fungi</taxon>
        <taxon>Dikarya</taxon>
        <taxon>Basidiomycota</taxon>
        <taxon>Agaricomycotina</taxon>
        <taxon>Agaricomycetes</taxon>
        <taxon>Agaricomycetidae</taxon>
        <taxon>Agaricales</taxon>
        <taxon>Marasmiineae</taxon>
        <taxon>Mycenaceae</taxon>
        <taxon>Mycena</taxon>
    </lineage>
</organism>
<feature type="region of interest" description="Disordered" evidence="1">
    <location>
        <begin position="41"/>
        <end position="68"/>
    </location>
</feature>
<reference evidence="2" key="1">
    <citation type="submission" date="2023-03" db="EMBL/GenBank/DDBJ databases">
        <title>Massive genome expansion in bonnet fungi (Mycena s.s.) driven by repeated elements and novel gene families across ecological guilds.</title>
        <authorList>
            <consortium name="Lawrence Berkeley National Laboratory"/>
            <person name="Harder C.B."/>
            <person name="Miyauchi S."/>
            <person name="Viragh M."/>
            <person name="Kuo A."/>
            <person name="Thoen E."/>
            <person name="Andreopoulos B."/>
            <person name="Lu D."/>
            <person name="Skrede I."/>
            <person name="Drula E."/>
            <person name="Henrissat B."/>
            <person name="Morin E."/>
            <person name="Kohler A."/>
            <person name="Barry K."/>
            <person name="LaButti K."/>
            <person name="Morin E."/>
            <person name="Salamov A."/>
            <person name="Lipzen A."/>
            <person name="Mereny Z."/>
            <person name="Hegedus B."/>
            <person name="Baldrian P."/>
            <person name="Stursova M."/>
            <person name="Weitz H."/>
            <person name="Taylor A."/>
            <person name="Grigoriev I.V."/>
            <person name="Nagy L.G."/>
            <person name="Martin F."/>
            <person name="Kauserud H."/>
        </authorList>
    </citation>
    <scope>NUCLEOTIDE SEQUENCE</scope>
    <source>
        <strain evidence="2">CBHHK182m</strain>
    </source>
</reference>
<name>A0AAD7HKA2_9AGAR</name>
<protein>
    <submittedName>
        <fullName evidence="2">Uncharacterized protein</fullName>
    </submittedName>
</protein>
<sequence>MWNLNSTFGPPTQIRCLPGSNRGLNSGAHNRDVEPPLLEPRWQLNHVPDPDSTHPVLNSSDERRRSNPCSTVNFIQPRPFLGLFQLRPSLVSLRSIISLWIYIPHSLQLEYRPIQYPYTIPTLLQFPRPPLTRPALDGLNPSIFHQIPTMLISSSAVGHTAQIRVLFCLLDVPEFSLGVPDSRVRVVSRVPPFSYFPVLGGSKLNKGSIFNMKAEIQRFTLYYCGSHTLLHSSSFNTHVHVPATSVNSIYNFAPNVSSFPKSRRVSCPTPDPYYSFIGTPHIPVAATLAMWNHFNHRPIRQIRRNSGQPSFLRVTYMSESPAAPDFKLMPVYSTEQATKQARKSSEVNSSRFNPQVPAGGTYFSFVYPERARDRMRDLGESSGLSASKYIPRKFQSRPTPRPTASSHPTSELPGLQQLEYEHFPHSHCTTSTRTGVENCALEALLPVSRSPATLLKFKHTGTRTGWICVGVEQAHHTALAEDGGGRNGDKDDENWRWFSFRLIFGKENNQRTKAASTSRPETYTRTRYRRIERALDSSAVIWVWDWDQGRVAADADVLMRGRRHGVKGKRERQAKYSIIYRDGTRKAEEVRLGFWEGWEAEGLWEKQKRAVGGRREEGEWASTRRVGREACARGREGGREEGLKEHQRRRRRRLCFTCALVRPIQARSRTFKRVQEICRKSDVADARARREREHLSSRRRQRHGARMGWYTRLRGVLGALHGKPFRTCTKIRSRKKAVLRQDVAGWM</sequence>
<comment type="caution">
    <text evidence="2">The sequence shown here is derived from an EMBL/GenBank/DDBJ whole genome shotgun (WGS) entry which is preliminary data.</text>
</comment>
<feature type="compositionally biased region" description="Polar residues" evidence="1">
    <location>
        <begin position="396"/>
        <end position="409"/>
    </location>
</feature>
<dbReference type="Proteomes" id="UP001215598">
    <property type="component" value="Unassembled WGS sequence"/>
</dbReference>
<keyword evidence="3" id="KW-1185">Reference proteome</keyword>
<evidence type="ECO:0000313" key="2">
    <source>
        <dbReference type="EMBL" id="KAJ7722679.1"/>
    </source>
</evidence>